<protein>
    <submittedName>
        <fullName evidence="1">Lysine-N-methylase</fullName>
    </submittedName>
</protein>
<dbReference type="GO" id="GO:0008168">
    <property type="term" value="F:methyltransferase activity"/>
    <property type="evidence" value="ECO:0007669"/>
    <property type="project" value="UniProtKB-KW"/>
</dbReference>
<keyword evidence="1" id="KW-0489">Methyltransferase</keyword>
<dbReference type="AlphaFoldDB" id="A0A3B0C0K5"/>
<reference evidence="1 2" key="1">
    <citation type="journal article" date="2007" name="Int. J. Syst. Evol. Microbiol.">
        <title>Paenibacillus ginsengarvi sp. nov., isolated from soil from ginseng cultivation.</title>
        <authorList>
            <person name="Yoon M.H."/>
            <person name="Ten L.N."/>
            <person name="Im W.T."/>
        </authorList>
    </citation>
    <scope>NUCLEOTIDE SEQUENCE [LARGE SCALE GENOMIC DNA]</scope>
    <source>
        <strain evidence="1 2">KCTC 13059</strain>
    </source>
</reference>
<keyword evidence="2" id="KW-1185">Reference proteome</keyword>
<dbReference type="GO" id="GO:0032259">
    <property type="term" value="P:methylation"/>
    <property type="evidence" value="ECO:0007669"/>
    <property type="project" value="UniProtKB-KW"/>
</dbReference>
<proteinExistence type="predicted"/>
<accession>A0A3B0C0K5</accession>
<comment type="caution">
    <text evidence="1">The sequence shown here is derived from an EMBL/GenBank/DDBJ whole genome shotgun (WGS) entry which is preliminary data.</text>
</comment>
<sequence>MNRTKHVKHLYPQYMDKFQCIGSECEDTCCAGWQVSIDRPTYKKYSKVADPHLRKELDSSLKRNRFNPSDGYFASIKLNEKNHCPMLTEDRRCGIQLRLGEEYLSNVCASYPRGGNVVNGVYELSGTISCPEMARLVLLNPDGIEFQESSKEYDRRINIGKVVQTADPKSQSERYLWEFRIFTIQVLQNRNYELTDRLILLGMFFQKSQECMKEEESGGVVELIAKYTSIVDNGNLKDVLQDIPSNTVIQMELLKELADERYRLGVSSQRYFECYAAFLHGIEYNLQDTTEDIALRYKDGYENYYQPFMKEHGYIIENYLVNHVYKSLFPCGKYETLFDEFIMLVLHYALIKMHLIGMARYAKEEFTIDFVIKLMQSFSKTVEHNNTFFSNAYQLLEKHNYKSMAYMAILIKN</sequence>
<evidence type="ECO:0000313" key="2">
    <source>
        <dbReference type="Proteomes" id="UP000282311"/>
    </source>
</evidence>
<dbReference type="Proteomes" id="UP000282311">
    <property type="component" value="Unassembled WGS sequence"/>
</dbReference>
<keyword evidence="1" id="KW-0808">Transferase</keyword>
<dbReference type="OrthoDB" id="86584at2"/>
<dbReference type="EMBL" id="RBAH01000018">
    <property type="protein sequence ID" value="RKN78880.1"/>
    <property type="molecule type" value="Genomic_DNA"/>
</dbReference>
<organism evidence="1 2">
    <name type="scientific">Paenibacillus ginsengarvi</name>
    <dbReference type="NCBI Taxonomy" id="400777"/>
    <lineage>
        <taxon>Bacteria</taxon>
        <taxon>Bacillati</taxon>
        <taxon>Bacillota</taxon>
        <taxon>Bacilli</taxon>
        <taxon>Bacillales</taxon>
        <taxon>Paenibacillaceae</taxon>
        <taxon>Paenibacillus</taxon>
    </lineage>
</organism>
<evidence type="ECO:0000313" key="1">
    <source>
        <dbReference type="EMBL" id="RKN78880.1"/>
    </source>
</evidence>
<gene>
    <name evidence="1" type="ORF">D7M11_22680</name>
</gene>
<name>A0A3B0C0K5_9BACL</name>
<dbReference type="NCBIfam" id="NF038110">
    <property type="entry name" value="Lys_methyl_FliB"/>
    <property type="match status" value="1"/>
</dbReference>